<dbReference type="InterPro" id="IPR000014">
    <property type="entry name" value="PAS"/>
</dbReference>
<evidence type="ECO:0000256" key="5">
    <source>
        <dbReference type="ARBA" id="ARBA00022741"/>
    </source>
</evidence>
<comment type="catalytic activity">
    <reaction evidence="1">
        <text>ATP + protein L-histidine = ADP + protein N-phospho-L-histidine.</text>
        <dbReference type="EC" id="2.7.13.3"/>
    </reaction>
</comment>
<evidence type="ECO:0000259" key="12">
    <source>
        <dbReference type="PROSITE" id="PS50112"/>
    </source>
</evidence>
<dbReference type="Gene3D" id="3.30.565.10">
    <property type="entry name" value="Histidine kinase-like ATPase, C-terminal domain"/>
    <property type="match status" value="1"/>
</dbReference>
<dbReference type="PRINTS" id="PR00344">
    <property type="entry name" value="BCTRLSENSOR"/>
</dbReference>
<dbReference type="InterPro" id="IPR000700">
    <property type="entry name" value="PAS-assoc_C"/>
</dbReference>
<dbReference type="CDD" id="cd00075">
    <property type="entry name" value="HATPase"/>
    <property type="match status" value="1"/>
</dbReference>
<dbReference type="SMART" id="SM00388">
    <property type="entry name" value="HisKA"/>
    <property type="match status" value="1"/>
</dbReference>
<dbReference type="GO" id="GO:0030435">
    <property type="term" value="P:sporulation resulting in formation of a cellular spore"/>
    <property type="evidence" value="ECO:0007669"/>
    <property type="project" value="UniProtKB-KW"/>
</dbReference>
<dbReference type="InterPro" id="IPR005467">
    <property type="entry name" value="His_kinase_dom"/>
</dbReference>
<dbReference type="PROSITE" id="PS50112">
    <property type="entry name" value="PAS"/>
    <property type="match status" value="1"/>
</dbReference>
<dbReference type="SMART" id="SM00387">
    <property type="entry name" value="HATPase_c"/>
    <property type="match status" value="1"/>
</dbReference>
<dbReference type="Pfam" id="PF08448">
    <property type="entry name" value="PAS_4"/>
    <property type="match status" value="1"/>
</dbReference>
<dbReference type="GO" id="GO:0000155">
    <property type="term" value="F:phosphorelay sensor kinase activity"/>
    <property type="evidence" value="ECO:0007669"/>
    <property type="project" value="InterPro"/>
</dbReference>
<evidence type="ECO:0000313" key="15">
    <source>
        <dbReference type="Proteomes" id="UP000276770"/>
    </source>
</evidence>
<dbReference type="Pfam" id="PF00512">
    <property type="entry name" value="HisKA"/>
    <property type="match status" value="1"/>
</dbReference>
<dbReference type="CDD" id="cd00082">
    <property type="entry name" value="HisKA"/>
    <property type="match status" value="1"/>
</dbReference>
<dbReference type="NCBIfam" id="TIGR00229">
    <property type="entry name" value="sensory_box"/>
    <property type="match status" value="1"/>
</dbReference>
<evidence type="ECO:0000256" key="10">
    <source>
        <dbReference type="SAM" id="Phobius"/>
    </source>
</evidence>
<dbReference type="PANTHER" id="PTHR43065">
    <property type="entry name" value="SENSOR HISTIDINE KINASE"/>
    <property type="match status" value="1"/>
</dbReference>
<dbReference type="InterPro" id="IPR003661">
    <property type="entry name" value="HisK_dim/P_dom"/>
</dbReference>
<dbReference type="PROSITE" id="PS50109">
    <property type="entry name" value="HIS_KIN"/>
    <property type="match status" value="1"/>
</dbReference>
<dbReference type="RefSeq" id="WP_121682738.1">
    <property type="nucleotide sequence ID" value="NZ_RCVZ01000028.1"/>
</dbReference>
<protein>
    <recommendedName>
        <fullName evidence="2">histidine kinase</fullName>
        <ecNumber evidence="2">2.7.13.3</ecNumber>
    </recommendedName>
</protein>
<dbReference type="InterPro" id="IPR003594">
    <property type="entry name" value="HATPase_dom"/>
</dbReference>
<evidence type="ECO:0000256" key="6">
    <source>
        <dbReference type="ARBA" id="ARBA00022777"/>
    </source>
</evidence>
<dbReference type="PROSITE" id="PS50113">
    <property type="entry name" value="PAC"/>
    <property type="match status" value="1"/>
</dbReference>
<proteinExistence type="predicted"/>
<dbReference type="SUPFAM" id="SSF47384">
    <property type="entry name" value="Homodimeric domain of signal transducing histidine kinase"/>
    <property type="match status" value="1"/>
</dbReference>
<keyword evidence="3" id="KW-0597">Phosphoprotein</keyword>
<dbReference type="InterPro" id="IPR013656">
    <property type="entry name" value="PAS_4"/>
</dbReference>
<dbReference type="PANTHER" id="PTHR43065:SF34">
    <property type="entry name" value="SPORULATION KINASE A"/>
    <property type="match status" value="1"/>
</dbReference>
<dbReference type="Gene3D" id="3.30.450.20">
    <property type="entry name" value="PAS domain"/>
    <property type="match status" value="1"/>
</dbReference>
<feature type="transmembrane region" description="Helical" evidence="10">
    <location>
        <begin position="12"/>
        <end position="35"/>
    </location>
</feature>
<organism evidence="14 15">
    <name type="scientific">Falsibacillus albus</name>
    <dbReference type="NCBI Taxonomy" id="2478915"/>
    <lineage>
        <taxon>Bacteria</taxon>
        <taxon>Bacillati</taxon>
        <taxon>Bacillota</taxon>
        <taxon>Bacilli</taxon>
        <taxon>Bacillales</taxon>
        <taxon>Bacillaceae</taxon>
        <taxon>Falsibacillus</taxon>
    </lineage>
</organism>
<dbReference type="AlphaFoldDB" id="A0A3L7JKF3"/>
<evidence type="ECO:0000313" key="14">
    <source>
        <dbReference type="EMBL" id="RLQ90619.1"/>
    </source>
</evidence>
<evidence type="ECO:0000256" key="7">
    <source>
        <dbReference type="ARBA" id="ARBA00022840"/>
    </source>
</evidence>
<evidence type="ECO:0000256" key="9">
    <source>
        <dbReference type="ARBA" id="ARBA00023012"/>
    </source>
</evidence>
<dbReference type="InterPro" id="IPR036097">
    <property type="entry name" value="HisK_dim/P_sf"/>
</dbReference>
<dbReference type="EC" id="2.7.13.3" evidence="2"/>
<evidence type="ECO:0000256" key="1">
    <source>
        <dbReference type="ARBA" id="ARBA00000085"/>
    </source>
</evidence>
<dbReference type="SMART" id="SM00091">
    <property type="entry name" value="PAS"/>
    <property type="match status" value="1"/>
</dbReference>
<gene>
    <name evidence="14" type="ORF">D9X91_21635</name>
</gene>
<evidence type="ECO:0000256" key="8">
    <source>
        <dbReference type="ARBA" id="ARBA00022969"/>
    </source>
</evidence>
<comment type="caution">
    <text evidence="14">The sequence shown here is derived from an EMBL/GenBank/DDBJ whole genome shotgun (WGS) entry which is preliminary data.</text>
</comment>
<keyword evidence="10" id="KW-1133">Transmembrane helix</keyword>
<feature type="domain" description="PAS" evidence="12">
    <location>
        <begin position="88"/>
        <end position="158"/>
    </location>
</feature>
<dbReference type="Gene3D" id="1.10.287.130">
    <property type="match status" value="1"/>
</dbReference>
<keyword evidence="10" id="KW-0812">Transmembrane</keyword>
<reference evidence="14 15" key="1">
    <citation type="submission" date="2018-10" db="EMBL/GenBank/DDBJ databases">
        <title>Falsibacillus sp. genome draft.</title>
        <authorList>
            <person name="Shi S."/>
        </authorList>
    </citation>
    <scope>NUCLEOTIDE SEQUENCE [LARGE SCALE GENOMIC DNA]</scope>
    <source>
        <strain evidence="14 15">GY 10110</strain>
    </source>
</reference>
<keyword evidence="4" id="KW-0808">Transferase</keyword>
<dbReference type="SUPFAM" id="SSF55874">
    <property type="entry name" value="ATPase domain of HSP90 chaperone/DNA topoisomerase II/histidine kinase"/>
    <property type="match status" value="1"/>
</dbReference>
<keyword evidence="8" id="KW-0749">Sporulation</keyword>
<dbReference type="GO" id="GO:0005524">
    <property type="term" value="F:ATP binding"/>
    <property type="evidence" value="ECO:0007669"/>
    <property type="project" value="UniProtKB-KW"/>
</dbReference>
<keyword evidence="15" id="KW-1185">Reference proteome</keyword>
<keyword evidence="9" id="KW-0902">Two-component regulatory system</keyword>
<keyword evidence="5" id="KW-0547">Nucleotide-binding</keyword>
<feature type="transmembrane region" description="Helical" evidence="10">
    <location>
        <begin position="47"/>
        <end position="65"/>
    </location>
</feature>
<accession>A0A3L7JKF3</accession>
<evidence type="ECO:0000256" key="4">
    <source>
        <dbReference type="ARBA" id="ARBA00022679"/>
    </source>
</evidence>
<keyword evidence="10" id="KW-0472">Membrane</keyword>
<keyword evidence="6" id="KW-0418">Kinase</keyword>
<evidence type="ECO:0000259" key="11">
    <source>
        <dbReference type="PROSITE" id="PS50109"/>
    </source>
</evidence>
<feature type="domain" description="Histidine kinase" evidence="11">
    <location>
        <begin position="224"/>
        <end position="429"/>
    </location>
</feature>
<sequence>MNQSKKTALKIAIVYIVIGVIWIVLSDDFSIILAQNKLQLYIFFQRYKGWLFILVTGVIIYILVYRRTESILSSEKQLLLKEHKLEEKNQRYQSLYHYNPDGVFEMTQAGKLAAVNPEGQAIIGYGEEELKGMNMAELIVDHDKQKAVDTFNAALAGEAQKFEMTLLNADGQERLTRCSLIPIVINMEVTGVFGILRDITESRKSEELMITSEKMSVIGQLAAAVAHEIRNPLTSLKGFVQLLSQKKTSDYQYLDIMMSEIERINLISSEMLILGKNQEVKFTKTDPMEVLNQVMVLMEAEANMQGVELVLNNHLEEVVFIMADQNQLKQVFINIIKNSLEAVKIEGEVEINVERNSAEVTISIVDNGIGIEKARMSTLGEPFYSTKEKGTGLGLAVCFKIIERHQGNIHIESEKGAGTKVTVVLPIMQE</sequence>
<feature type="domain" description="PAC" evidence="13">
    <location>
        <begin position="160"/>
        <end position="211"/>
    </location>
</feature>
<evidence type="ECO:0000256" key="2">
    <source>
        <dbReference type="ARBA" id="ARBA00012438"/>
    </source>
</evidence>
<dbReference type="CDD" id="cd00130">
    <property type="entry name" value="PAS"/>
    <property type="match status" value="1"/>
</dbReference>
<name>A0A3L7JKF3_9BACI</name>
<dbReference type="OrthoDB" id="9815750at2"/>
<dbReference type="InterPro" id="IPR035965">
    <property type="entry name" value="PAS-like_dom_sf"/>
</dbReference>
<dbReference type="FunFam" id="1.10.287.130:FF:000040">
    <property type="entry name" value="PAS domain-containing sensor histidine kinase"/>
    <property type="match status" value="1"/>
</dbReference>
<evidence type="ECO:0000259" key="13">
    <source>
        <dbReference type="PROSITE" id="PS50113"/>
    </source>
</evidence>
<dbReference type="Pfam" id="PF02518">
    <property type="entry name" value="HATPase_c"/>
    <property type="match status" value="1"/>
</dbReference>
<keyword evidence="7" id="KW-0067">ATP-binding</keyword>
<dbReference type="InterPro" id="IPR004358">
    <property type="entry name" value="Sig_transdc_His_kin-like_C"/>
</dbReference>
<evidence type="ECO:0000256" key="3">
    <source>
        <dbReference type="ARBA" id="ARBA00022553"/>
    </source>
</evidence>
<dbReference type="SUPFAM" id="SSF55785">
    <property type="entry name" value="PYP-like sensor domain (PAS domain)"/>
    <property type="match status" value="1"/>
</dbReference>
<dbReference type="Proteomes" id="UP000276770">
    <property type="component" value="Unassembled WGS sequence"/>
</dbReference>
<dbReference type="EMBL" id="RCVZ01000028">
    <property type="protein sequence ID" value="RLQ90619.1"/>
    <property type="molecule type" value="Genomic_DNA"/>
</dbReference>
<dbReference type="InterPro" id="IPR036890">
    <property type="entry name" value="HATPase_C_sf"/>
</dbReference>